<dbReference type="SUPFAM" id="SSF55194">
    <property type="entry name" value="Ribosome recycling factor, RRF"/>
    <property type="match status" value="1"/>
</dbReference>
<dbReference type="PANTHER" id="PTHR20982">
    <property type="entry name" value="RIBOSOME RECYCLING FACTOR"/>
    <property type="match status" value="1"/>
</dbReference>
<dbReference type="Gene3D" id="1.10.132.20">
    <property type="entry name" value="Ribosome-recycling factor"/>
    <property type="match status" value="1"/>
</dbReference>
<dbReference type="InterPro" id="IPR002661">
    <property type="entry name" value="Ribosome_recyc_fac"/>
</dbReference>
<dbReference type="Proteomes" id="UP000030653">
    <property type="component" value="Unassembled WGS sequence"/>
</dbReference>
<dbReference type="AlphaFoldDB" id="M5G677"/>
<dbReference type="OrthoDB" id="407355at2759"/>
<feature type="region of interest" description="Disordered" evidence="4">
    <location>
        <begin position="1"/>
        <end position="24"/>
    </location>
</feature>
<evidence type="ECO:0000256" key="1">
    <source>
        <dbReference type="ARBA" id="ARBA00005912"/>
    </source>
</evidence>
<comment type="function">
    <text evidence="3">Necessary for protein synthesis in mitochondria. Functions as a ribosome recycling factor in mitochondria.</text>
</comment>
<feature type="domain" description="Ribosome recycling factor" evidence="5">
    <location>
        <begin position="56"/>
        <end position="206"/>
    </location>
</feature>
<gene>
    <name evidence="6" type="ORF">DACRYDRAFT_101399</name>
</gene>
<name>M5G677_DACPD</name>
<reference evidence="6 7" key="1">
    <citation type="journal article" date="2012" name="Science">
        <title>The Paleozoic origin of enzymatic lignin decomposition reconstructed from 31 fungal genomes.</title>
        <authorList>
            <person name="Floudas D."/>
            <person name="Binder M."/>
            <person name="Riley R."/>
            <person name="Barry K."/>
            <person name="Blanchette R.A."/>
            <person name="Henrissat B."/>
            <person name="Martinez A.T."/>
            <person name="Otillar R."/>
            <person name="Spatafora J.W."/>
            <person name="Yadav J.S."/>
            <person name="Aerts A."/>
            <person name="Benoit I."/>
            <person name="Boyd A."/>
            <person name="Carlson A."/>
            <person name="Copeland A."/>
            <person name="Coutinho P.M."/>
            <person name="de Vries R.P."/>
            <person name="Ferreira P."/>
            <person name="Findley K."/>
            <person name="Foster B."/>
            <person name="Gaskell J."/>
            <person name="Glotzer D."/>
            <person name="Gorecki P."/>
            <person name="Heitman J."/>
            <person name="Hesse C."/>
            <person name="Hori C."/>
            <person name="Igarashi K."/>
            <person name="Jurgens J.A."/>
            <person name="Kallen N."/>
            <person name="Kersten P."/>
            <person name="Kohler A."/>
            <person name="Kuees U."/>
            <person name="Kumar T.K.A."/>
            <person name="Kuo A."/>
            <person name="LaButti K."/>
            <person name="Larrondo L.F."/>
            <person name="Lindquist E."/>
            <person name="Ling A."/>
            <person name="Lombard V."/>
            <person name="Lucas S."/>
            <person name="Lundell T."/>
            <person name="Martin R."/>
            <person name="McLaughlin D.J."/>
            <person name="Morgenstern I."/>
            <person name="Morin E."/>
            <person name="Murat C."/>
            <person name="Nagy L.G."/>
            <person name="Nolan M."/>
            <person name="Ohm R.A."/>
            <person name="Patyshakuliyeva A."/>
            <person name="Rokas A."/>
            <person name="Ruiz-Duenas F.J."/>
            <person name="Sabat G."/>
            <person name="Salamov A."/>
            <person name="Samejima M."/>
            <person name="Schmutz J."/>
            <person name="Slot J.C."/>
            <person name="St John F."/>
            <person name="Stenlid J."/>
            <person name="Sun H."/>
            <person name="Sun S."/>
            <person name="Syed K."/>
            <person name="Tsang A."/>
            <person name="Wiebenga A."/>
            <person name="Young D."/>
            <person name="Pisabarro A."/>
            <person name="Eastwood D.C."/>
            <person name="Martin F."/>
            <person name="Cullen D."/>
            <person name="Grigoriev I.V."/>
            <person name="Hibbett D.S."/>
        </authorList>
    </citation>
    <scope>NUCLEOTIDE SEQUENCE [LARGE SCALE GENOMIC DNA]</scope>
    <source>
        <strain evidence="6 7">DJM-731 SS1</strain>
    </source>
</reference>
<proteinExistence type="inferred from homology"/>
<comment type="similarity">
    <text evidence="1">Belongs to the RRF family.</text>
</comment>
<accession>M5G677</accession>
<dbReference type="GO" id="GO:0006412">
    <property type="term" value="P:translation"/>
    <property type="evidence" value="ECO:0007669"/>
    <property type="project" value="UniProtKB-KW"/>
</dbReference>
<evidence type="ECO:0000313" key="6">
    <source>
        <dbReference type="EMBL" id="EJT99272.1"/>
    </source>
</evidence>
<evidence type="ECO:0000259" key="5">
    <source>
        <dbReference type="Pfam" id="PF01765"/>
    </source>
</evidence>
<evidence type="ECO:0000256" key="3">
    <source>
        <dbReference type="ARBA" id="ARBA00024909"/>
    </source>
</evidence>
<sequence>MSRHKHHAGEVVDEIAPGHPSAEQDPVAFELGKVETKMKGVVDWYRREVGGLETRGSGRVTPSLLDGVRVTVSSGRTSKLDEIATIGVREGNILVITVFDESDMKGVKTALQSDRYSFVPQTVDQRTLRIPIPRPTAETRQELAKAAARLAEDARIKIRTARESGMKAFKAEGITDKRDPSHVKCQKLTDDHIAEVDKLLQTAKQTLG</sequence>
<evidence type="ECO:0000256" key="2">
    <source>
        <dbReference type="ARBA" id="ARBA00022917"/>
    </source>
</evidence>
<dbReference type="GO" id="GO:0005739">
    <property type="term" value="C:mitochondrion"/>
    <property type="evidence" value="ECO:0007669"/>
    <property type="project" value="TreeGrafter"/>
</dbReference>
<dbReference type="RefSeq" id="XP_040626170.1">
    <property type="nucleotide sequence ID" value="XM_040767553.1"/>
</dbReference>
<keyword evidence="7" id="KW-1185">Reference proteome</keyword>
<evidence type="ECO:0000313" key="7">
    <source>
        <dbReference type="Proteomes" id="UP000030653"/>
    </source>
</evidence>
<keyword evidence="2" id="KW-0648">Protein biosynthesis</keyword>
<dbReference type="STRING" id="1858805.M5G677"/>
<evidence type="ECO:0000256" key="4">
    <source>
        <dbReference type="SAM" id="MobiDB-lite"/>
    </source>
</evidence>
<dbReference type="GeneID" id="63682615"/>
<dbReference type="Gene3D" id="3.30.1360.40">
    <property type="match status" value="1"/>
</dbReference>
<dbReference type="InterPro" id="IPR023584">
    <property type="entry name" value="Ribosome_recyc_fac_dom"/>
</dbReference>
<dbReference type="InterPro" id="IPR036191">
    <property type="entry name" value="RRF_sf"/>
</dbReference>
<dbReference type="EMBL" id="JH795870">
    <property type="protein sequence ID" value="EJT99272.1"/>
    <property type="molecule type" value="Genomic_DNA"/>
</dbReference>
<organism evidence="6 7">
    <name type="scientific">Dacryopinax primogenitus (strain DJM 731)</name>
    <name type="common">Brown rot fungus</name>
    <dbReference type="NCBI Taxonomy" id="1858805"/>
    <lineage>
        <taxon>Eukaryota</taxon>
        <taxon>Fungi</taxon>
        <taxon>Dikarya</taxon>
        <taxon>Basidiomycota</taxon>
        <taxon>Agaricomycotina</taxon>
        <taxon>Dacrymycetes</taxon>
        <taxon>Dacrymycetales</taxon>
        <taxon>Dacrymycetaceae</taxon>
        <taxon>Dacryopinax</taxon>
    </lineage>
</organism>
<dbReference type="GO" id="GO:0043023">
    <property type="term" value="F:ribosomal large subunit binding"/>
    <property type="evidence" value="ECO:0007669"/>
    <property type="project" value="TreeGrafter"/>
</dbReference>
<dbReference type="Pfam" id="PF01765">
    <property type="entry name" value="RRF"/>
    <property type="match status" value="1"/>
</dbReference>
<dbReference type="OMA" id="WFRKEVA"/>
<dbReference type="PANTHER" id="PTHR20982:SF3">
    <property type="entry name" value="MITOCHONDRIAL RIBOSOME RECYCLING FACTOR PSEUDO 1"/>
    <property type="match status" value="1"/>
</dbReference>
<dbReference type="HOGENOM" id="CLU_092155_1_0_1"/>
<protein>
    <submittedName>
        <fullName evidence="6">Ribosome recycling factor</fullName>
    </submittedName>
</protein>